<feature type="region of interest" description="Disordered" evidence="1">
    <location>
        <begin position="1196"/>
        <end position="1216"/>
    </location>
</feature>
<keyword evidence="6" id="KW-1185">Reference proteome</keyword>
<evidence type="ECO:0000313" key="6">
    <source>
        <dbReference type="Proteomes" id="UP000277094"/>
    </source>
</evidence>
<feature type="domain" description="DUF11" evidence="4">
    <location>
        <begin position="1175"/>
        <end position="1289"/>
    </location>
</feature>
<dbReference type="EMBL" id="RJSG01000002">
    <property type="protein sequence ID" value="RNL80148.1"/>
    <property type="molecule type" value="Genomic_DNA"/>
</dbReference>
<dbReference type="NCBIfam" id="TIGR01451">
    <property type="entry name" value="B_ant_repeat"/>
    <property type="match status" value="6"/>
</dbReference>
<evidence type="ECO:0000256" key="2">
    <source>
        <dbReference type="SAM" id="Phobius"/>
    </source>
</evidence>
<accession>A0A3N0DX00</accession>
<name>A0A3N0DX00_9ACTN</name>
<dbReference type="PANTHER" id="PTHR34819:SF3">
    <property type="entry name" value="CELL SURFACE PROTEIN"/>
    <property type="match status" value="1"/>
</dbReference>
<dbReference type="RefSeq" id="WP_123234650.1">
    <property type="nucleotide sequence ID" value="NZ_RJSG01000002.1"/>
</dbReference>
<dbReference type="InterPro" id="IPR051172">
    <property type="entry name" value="Chlamydia_OmcB"/>
</dbReference>
<feature type="region of interest" description="Disordered" evidence="1">
    <location>
        <begin position="59"/>
        <end position="103"/>
    </location>
</feature>
<dbReference type="Gene3D" id="2.60.40.10">
    <property type="entry name" value="Immunoglobulins"/>
    <property type="match status" value="1"/>
</dbReference>
<feature type="domain" description="DUF11" evidence="4">
    <location>
        <begin position="524"/>
        <end position="650"/>
    </location>
</feature>
<keyword evidence="2" id="KW-1133">Transmembrane helix</keyword>
<keyword evidence="3" id="KW-0732">Signal</keyword>
<dbReference type="GO" id="GO:0005975">
    <property type="term" value="P:carbohydrate metabolic process"/>
    <property type="evidence" value="ECO:0007669"/>
    <property type="project" value="UniProtKB-ARBA"/>
</dbReference>
<dbReference type="Proteomes" id="UP000277094">
    <property type="component" value="Unassembled WGS sequence"/>
</dbReference>
<dbReference type="InterPro" id="IPR047589">
    <property type="entry name" value="DUF11_rpt"/>
</dbReference>
<dbReference type="Pfam" id="PF01345">
    <property type="entry name" value="DUF11"/>
    <property type="match status" value="6"/>
</dbReference>
<reference evidence="5 6" key="1">
    <citation type="submission" date="2018-11" db="EMBL/GenBank/DDBJ databases">
        <authorList>
            <person name="Li F."/>
        </authorList>
    </citation>
    <scope>NUCLEOTIDE SEQUENCE [LARGE SCALE GENOMIC DNA]</scope>
    <source>
        <strain evidence="5 6">KIS18-7</strain>
    </source>
</reference>
<dbReference type="PANTHER" id="PTHR34819">
    <property type="entry name" value="LARGE CYSTEINE-RICH PERIPLASMIC PROTEIN OMCB"/>
    <property type="match status" value="1"/>
</dbReference>
<feature type="compositionally biased region" description="Polar residues" evidence="1">
    <location>
        <begin position="92"/>
        <end position="103"/>
    </location>
</feature>
<proteinExistence type="predicted"/>
<keyword evidence="2" id="KW-0812">Transmembrane</keyword>
<feature type="domain" description="DUF11" evidence="4">
    <location>
        <begin position="785"/>
        <end position="891"/>
    </location>
</feature>
<feature type="domain" description="DUF11" evidence="4">
    <location>
        <begin position="907"/>
        <end position="1038"/>
    </location>
</feature>
<sequence>MGAHRRSTGFRRVGSIISALALAGAGIAFLGAPAQAASPCPIPGNFEIDGDMTQATCTPAGDDWNTPGIAVQSTNQGGTYKTAGKDDADPSGWQSSGSTPDKTNFEQAYATSRVVGGHFYVFVAWERTDTSGTQGYAIEIDNSGANVGGDGTPQPNRSNGGAVFYISSVGSGSPTFDSACSFTSQSNYGTTCTSSNASITTAINTASISDPLRGTTQVAGSFFETALDITALTGIEPSCPGASAASVYLRSITGQTHNGNLKGYMAPLSVAPDSTCVAPPISTTASGNGNLNAPGSSQSDSVTVGTGQAPGVGSVDFFLCSPSTVTTNGGDCSTGGTKVGATKPLDGSGQATSDNASGAATTAVGTYCWRAEFTPSANDHNYLPGSHTNKTTECFTISHATPKISTQIAVTGDHSPGLGFTTLGDTAQLTDFVPGTVTGENVSFKLYGPYVTIPATCTNDTPVFTTTGALNASGAATTSGTYDPTAAGKYVWVASYAGNSFNDPVSGACDDANESVNVVGAQVDVAKSANPPGPVSAGEKIGFDLTVTNDGAVPAKGVHVHDTLPVGADGVANGDLNWALDPAYTDCAISGAVGSQVLDCDFTQVDGPGSLPVIHISATTSPADCGTVKNKATITTTNGTGTDSDVATVTVLCPHLAISKTADDATVNVGSQIGFTVTATNDGQGTASGVLVNDPLPAGSGINWTIATSTGPLTCSIDGNPPTETLKCTGSLNAAASETVHVVSGTSWDADHNSCGTYSNTATVSADNVNNAPNATASTDVLCPDLDLAKKADADNVNAGTDIGFTITAHNTGDGAATGAVINDPLPAGVTWTIDDANTSGPLDCGIDNNTLTCTGTLAAGATQIVHITAPTSFLQCGTYDNTATLTASNTPQAPEGEDTTHVLCADVVVQKAADDSSVDVGDDIGFSVTISNNGSGQALGVDVEDPLPGGQGVHWSIDGSTGPLNCAITGAPDQTLSCTGDLDATGQAGDTQTVHITSSTVFNADLNSCGTYDNTATLTWNNGPDATISSNEATTQVLCPNLTFTKTADADSVSAGDPIGFSIEVANSGNGTAKGVEIHDPLPAPTGSDVTWGDVVVTGDGANVLCSINGAQGAQTLDCTLGDVGIEFDAVIHVSAQTTPQSCAAYDNTATLTTTNAPGKESSASTAVLCPDPALTKVADADTVTAGDQIGFTVTASNGDDEGTGTAKGVEIDDPLPGGDGISWGIDTAPDNCAITDGDSGQTLHCDAVDLGPGDSEVIHVVSDTTNDSCATYDNTATLTATNADDLTASASVEVNGCVIVTPPTPTPSPLPPTGTSVTPAMLLLDLGLLTLGGLLVLYGRRRSPFRGMHAA</sequence>
<gene>
    <name evidence="5" type="ORF">EFL95_14675</name>
</gene>
<evidence type="ECO:0000259" key="4">
    <source>
        <dbReference type="Pfam" id="PF01345"/>
    </source>
</evidence>
<evidence type="ECO:0000256" key="3">
    <source>
        <dbReference type="SAM" id="SignalP"/>
    </source>
</evidence>
<feature type="signal peptide" evidence="3">
    <location>
        <begin position="1"/>
        <end position="36"/>
    </location>
</feature>
<evidence type="ECO:0000313" key="5">
    <source>
        <dbReference type="EMBL" id="RNL80148.1"/>
    </source>
</evidence>
<comment type="caution">
    <text evidence="5">The sequence shown here is derived from an EMBL/GenBank/DDBJ whole genome shotgun (WGS) entry which is preliminary data.</text>
</comment>
<feature type="domain" description="DUF11" evidence="4">
    <location>
        <begin position="1043"/>
        <end position="1157"/>
    </location>
</feature>
<organism evidence="5 6">
    <name type="scientific">Nocardioides marmorisolisilvae</name>
    <dbReference type="NCBI Taxonomy" id="1542737"/>
    <lineage>
        <taxon>Bacteria</taxon>
        <taxon>Bacillati</taxon>
        <taxon>Actinomycetota</taxon>
        <taxon>Actinomycetes</taxon>
        <taxon>Propionibacteriales</taxon>
        <taxon>Nocardioidaceae</taxon>
        <taxon>Nocardioides</taxon>
    </lineage>
</organism>
<dbReference type="InterPro" id="IPR013783">
    <property type="entry name" value="Ig-like_fold"/>
</dbReference>
<dbReference type="InterPro" id="IPR001434">
    <property type="entry name" value="OmcB-like_DUF11"/>
</dbReference>
<dbReference type="Gene3D" id="2.60.40.740">
    <property type="match status" value="1"/>
</dbReference>
<protein>
    <submittedName>
        <fullName evidence="5">DUF11 domain-containing protein</fullName>
    </submittedName>
</protein>
<dbReference type="OrthoDB" id="3764858at2"/>
<evidence type="ECO:0000256" key="1">
    <source>
        <dbReference type="SAM" id="MobiDB-lite"/>
    </source>
</evidence>
<feature type="transmembrane region" description="Helical" evidence="2">
    <location>
        <begin position="1319"/>
        <end position="1340"/>
    </location>
</feature>
<feature type="chain" id="PRO_5017988412" evidence="3">
    <location>
        <begin position="37"/>
        <end position="1353"/>
    </location>
</feature>
<feature type="domain" description="DUF11" evidence="4">
    <location>
        <begin position="656"/>
        <end position="777"/>
    </location>
</feature>
<keyword evidence="2" id="KW-0472">Membrane</keyword>